<dbReference type="Proteomes" id="UP000759131">
    <property type="component" value="Unassembled WGS sequence"/>
</dbReference>
<dbReference type="PANTHER" id="PTHR11662">
    <property type="entry name" value="SOLUTE CARRIER FAMILY 17"/>
    <property type="match status" value="1"/>
</dbReference>
<dbReference type="GO" id="GO:0035249">
    <property type="term" value="P:synaptic transmission, glutamatergic"/>
    <property type="evidence" value="ECO:0007669"/>
    <property type="project" value="TreeGrafter"/>
</dbReference>
<dbReference type="AlphaFoldDB" id="A0A7R9Q1L5"/>
<dbReference type="SUPFAM" id="SSF103473">
    <property type="entry name" value="MFS general substrate transporter"/>
    <property type="match status" value="1"/>
</dbReference>
<proteinExistence type="predicted"/>
<protein>
    <submittedName>
        <fullName evidence="5">Uncharacterized protein</fullName>
    </submittedName>
</protein>
<gene>
    <name evidence="5" type="ORF">OSB1V03_LOCUS8617</name>
</gene>
<dbReference type="Gene3D" id="1.20.1250.20">
    <property type="entry name" value="MFS general substrate transporter like domains"/>
    <property type="match status" value="1"/>
</dbReference>
<keyword evidence="4" id="KW-0472">Membrane</keyword>
<evidence type="ECO:0000256" key="3">
    <source>
        <dbReference type="ARBA" id="ARBA00022989"/>
    </source>
</evidence>
<name>A0A7R9Q1L5_9ACAR</name>
<sequence>RLFDETDNESYDKFQNRGDAPDLISKLGESKDAQFATQDALTNDGYYGGHKMFKGKGERWEKCMEPNCPCFPNMTKRYTIAFLSSIGFLISFGIRCNMGVAIVQMISNTTGTGPEFDWTPETIGVVDSSFFWGYLVTQIPGGFLAARYPANRIGRGCDIPCLSRNVETLGAAVREEPFGDIGFL</sequence>
<accession>A0A7R9Q1L5</accession>
<dbReference type="GO" id="GO:0098700">
    <property type="term" value="P:neurotransmitter loading into synaptic vesicle"/>
    <property type="evidence" value="ECO:0007669"/>
    <property type="project" value="TreeGrafter"/>
</dbReference>
<dbReference type="InterPro" id="IPR050382">
    <property type="entry name" value="MFS_Na/Anion_cotransporter"/>
</dbReference>
<evidence type="ECO:0000313" key="5">
    <source>
        <dbReference type="EMBL" id="CAD7628195.1"/>
    </source>
</evidence>
<dbReference type="OrthoDB" id="2985014at2759"/>
<evidence type="ECO:0000256" key="4">
    <source>
        <dbReference type="ARBA" id="ARBA00023136"/>
    </source>
</evidence>
<comment type="subcellular location">
    <subcellularLocation>
        <location evidence="1">Membrane</location>
        <topology evidence="1">Multi-pass membrane protein</topology>
    </subcellularLocation>
</comment>
<dbReference type="EMBL" id="OC860029">
    <property type="protein sequence ID" value="CAD7628195.1"/>
    <property type="molecule type" value="Genomic_DNA"/>
</dbReference>
<keyword evidence="2" id="KW-0812">Transmembrane</keyword>
<keyword evidence="3" id="KW-1133">Transmembrane helix</keyword>
<organism evidence="5">
    <name type="scientific">Medioppia subpectinata</name>
    <dbReference type="NCBI Taxonomy" id="1979941"/>
    <lineage>
        <taxon>Eukaryota</taxon>
        <taxon>Metazoa</taxon>
        <taxon>Ecdysozoa</taxon>
        <taxon>Arthropoda</taxon>
        <taxon>Chelicerata</taxon>
        <taxon>Arachnida</taxon>
        <taxon>Acari</taxon>
        <taxon>Acariformes</taxon>
        <taxon>Sarcoptiformes</taxon>
        <taxon>Oribatida</taxon>
        <taxon>Brachypylina</taxon>
        <taxon>Oppioidea</taxon>
        <taxon>Oppiidae</taxon>
        <taxon>Medioppia</taxon>
    </lineage>
</organism>
<dbReference type="GO" id="GO:0030672">
    <property type="term" value="C:synaptic vesicle membrane"/>
    <property type="evidence" value="ECO:0007669"/>
    <property type="project" value="TreeGrafter"/>
</dbReference>
<dbReference type="InterPro" id="IPR036259">
    <property type="entry name" value="MFS_trans_sf"/>
</dbReference>
<evidence type="ECO:0000256" key="1">
    <source>
        <dbReference type="ARBA" id="ARBA00004141"/>
    </source>
</evidence>
<evidence type="ECO:0000313" key="6">
    <source>
        <dbReference type="Proteomes" id="UP000759131"/>
    </source>
</evidence>
<dbReference type="GO" id="GO:0050803">
    <property type="term" value="P:regulation of synapse structure or activity"/>
    <property type="evidence" value="ECO:0007669"/>
    <property type="project" value="TreeGrafter"/>
</dbReference>
<dbReference type="PANTHER" id="PTHR11662:SF456">
    <property type="entry name" value="VESICULAR GLUTAMATE TRANSPORTER, ISOFORM A"/>
    <property type="match status" value="1"/>
</dbReference>
<feature type="non-terminal residue" evidence="5">
    <location>
        <position position="1"/>
    </location>
</feature>
<dbReference type="GO" id="GO:0005326">
    <property type="term" value="F:neurotransmitter transmembrane transporter activity"/>
    <property type="evidence" value="ECO:0007669"/>
    <property type="project" value="TreeGrafter"/>
</dbReference>
<evidence type="ECO:0000256" key="2">
    <source>
        <dbReference type="ARBA" id="ARBA00022692"/>
    </source>
</evidence>
<dbReference type="GO" id="GO:0060076">
    <property type="term" value="C:excitatory synapse"/>
    <property type="evidence" value="ECO:0007669"/>
    <property type="project" value="TreeGrafter"/>
</dbReference>
<dbReference type="GO" id="GO:0005313">
    <property type="term" value="F:L-glutamate transmembrane transporter activity"/>
    <property type="evidence" value="ECO:0007669"/>
    <property type="project" value="TreeGrafter"/>
</dbReference>
<keyword evidence="6" id="KW-1185">Reference proteome</keyword>
<dbReference type="EMBL" id="CAJPIZ010005454">
    <property type="protein sequence ID" value="CAG2108625.1"/>
    <property type="molecule type" value="Genomic_DNA"/>
</dbReference>
<reference evidence="5" key="1">
    <citation type="submission" date="2020-11" db="EMBL/GenBank/DDBJ databases">
        <authorList>
            <person name="Tran Van P."/>
        </authorList>
    </citation>
    <scope>NUCLEOTIDE SEQUENCE</scope>
</reference>